<comment type="caution">
    <text evidence="3">The sequence shown here is derived from an EMBL/GenBank/DDBJ whole genome shotgun (WGS) entry which is preliminary data.</text>
</comment>
<dbReference type="AlphaFoldDB" id="A0AAV1WQY9"/>
<accession>A0AAV1WQY9</accession>
<evidence type="ECO:0000313" key="4">
    <source>
        <dbReference type="Proteomes" id="UP001497480"/>
    </source>
</evidence>
<dbReference type="InterPro" id="IPR032867">
    <property type="entry name" value="DYW_dom"/>
</dbReference>
<evidence type="ECO:0000313" key="3">
    <source>
        <dbReference type="EMBL" id="CAL0311841.1"/>
    </source>
</evidence>
<dbReference type="Proteomes" id="UP001497480">
    <property type="component" value="Unassembled WGS sequence"/>
</dbReference>
<proteinExistence type="inferred from homology"/>
<sequence>MAGDLSHARAQEIFDMLNELIEKVKTLGYNLDTRFVLQDLEEDKKMSSLYCQSGKLAIPFALCKTLERTTSSRIFKNLRVCVDCGCWIKFVSLHTGRDIIARYGMRFHHFNGGHCSCKDYW</sequence>
<reference evidence="3 4" key="1">
    <citation type="submission" date="2024-03" db="EMBL/GenBank/DDBJ databases">
        <authorList>
            <person name="Martinez-Hernandez J."/>
        </authorList>
    </citation>
    <scope>NUCLEOTIDE SEQUENCE [LARGE SCALE GENOMIC DNA]</scope>
</reference>
<evidence type="ECO:0000256" key="1">
    <source>
        <dbReference type="ARBA" id="ARBA00006643"/>
    </source>
</evidence>
<dbReference type="Pfam" id="PF14432">
    <property type="entry name" value="DYW_deaminase"/>
    <property type="match status" value="1"/>
</dbReference>
<evidence type="ECO:0000259" key="2">
    <source>
        <dbReference type="Pfam" id="PF14432"/>
    </source>
</evidence>
<dbReference type="EMBL" id="CAXHTB010000009">
    <property type="protein sequence ID" value="CAL0311841.1"/>
    <property type="molecule type" value="Genomic_DNA"/>
</dbReference>
<dbReference type="GO" id="GO:0008270">
    <property type="term" value="F:zinc ion binding"/>
    <property type="evidence" value="ECO:0007669"/>
    <property type="project" value="InterPro"/>
</dbReference>
<feature type="domain" description="DYW" evidence="2">
    <location>
        <begin position="28"/>
        <end position="121"/>
    </location>
</feature>
<keyword evidence="4" id="KW-1185">Reference proteome</keyword>
<gene>
    <name evidence="3" type="ORF">LLUT_LOCUS12901</name>
</gene>
<organism evidence="3 4">
    <name type="scientific">Lupinus luteus</name>
    <name type="common">European yellow lupine</name>
    <dbReference type="NCBI Taxonomy" id="3873"/>
    <lineage>
        <taxon>Eukaryota</taxon>
        <taxon>Viridiplantae</taxon>
        <taxon>Streptophyta</taxon>
        <taxon>Embryophyta</taxon>
        <taxon>Tracheophyta</taxon>
        <taxon>Spermatophyta</taxon>
        <taxon>Magnoliopsida</taxon>
        <taxon>eudicotyledons</taxon>
        <taxon>Gunneridae</taxon>
        <taxon>Pentapetalae</taxon>
        <taxon>rosids</taxon>
        <taxon>fabids</taxon>
        <taxon>Fabales</taxon>
        <taxon>Fabaceae</taxon>
        <taxon>Papilionoideae</taxon>
        <taxon>50 kb inversion clade</taxon>
        <taxon>genistoids sensu lato</taxon>
        <taxon>core genistoids</taxon>
        <taxon>Genisteae</taxon>
        <taxon>Lupinus</taxon>
    </lineage>
</organism>
<protein>
    <recommendedName>
        <fullName evidence="2">DYW domain-containing protein</fullName>
    </recommendedName>
</protein>
<name>A0AAV1WQY9_LUPLU</name>
<comment type="similarity">
    <text evidence="1">Belongs to the PPR family. PCMP-H subfamily.</text>
</comment>